<gene>
    <name evidence="1" type="ORF">N0F65_011270</name>
</gene>
<comment type="caution">
    <text evidence="1">The sequence shown here is derived from an EMBL/GenBank/DDBJ whole genome shotgun (WGS) entry which is preliminary data.</text>
</comment>
<evidence type="ECO:0000313" key="2">
    <source>
        <dbReference type="Proteomes" id="UP001146120"/>
    </source>
</evidence>
<evidence type="ECO:0008006" key="3">
    <source>
        <dbReference type="Google" id="ProtNLM"/>
    </source>
</evidence>
<accession>A0AAV2YXY1</accession>
<protein>
    <recommendedName>
        <fullName evidence="3">GAG-pre-integrase domain-containing protein</fullName>
    </recommendedName>
</protein>
<sequence>MRTKVDQIGTVELTMRNHHTGRFETYHLRDAWYAPSSQVNLISWGVMREKGYRMSLSYNQLTTYLTKDGFTDDGGTPTRSDFRDYTSPADVKTWHKRLTHASKQVVEDMVKSGALDDLNLSKADSYSRLC</sequence>
<evidence type="ECO:0000313" key="1">
    <source>
        <dbReference type="EMBL" id="DAZ99015.1"/>
    </source>
</evidence>
<dbReference type="EMBL" id="DAKRPA010000092">
    <property type="protein sequence ID" value="DAZ99015.1"/>
    <property type="molecule type" value="Genomic_DNA"/>
</dbReference>
<proteinExistence type="predicted"/>
<organism evidence="1 2">
    <name type="scientific">Lagenidium giganteum</name>
    <dbReference type="NCBI Taxonomy" id="4803"/>
    <lineage>
        <taxon>Eukaryota</taxon>
        <taxon>Sar</taxon>
        <taxon>Stramenopiles</taxon>
        <taxon>Oomycota</taxon>
        <taxon>Peronosporomycetes</taxon>
        <taxon>Pythiales</taxon>
        <taxon>Pythiaceae</taxon>
    </lineage>
</organism>
<dbReference type="Proteomes" id="UP001146120">
    <property type="component" value="Unassembled WGS sequence"/>
</dbReference>
<dbReference type="AlphaFoldDB" id="A0AAV2YXY1"/>
<keyword evidence="2" id="KW-1185">Reference proteome</keyword>
<reference evidence="1" key="2">
    <citation type="journal article" date="2023" name="Microbiol Resour">
        <title>Decontamination and Annotation of the Draft Genome Sequence of the Oomycete Lagenidium giganteum ARSEF 373.</title>
        <authorList>
            <person name="Morgan W.R."/>
            <person name="Tartar A."/>
        </authorList>
    </citation>
    <scope>NUCLEOTIDE SEQUENCE</scope>
    <source>
        <strain evidence="1">ARSEF 373</strain>
    </source>
</reference>
<name>A0AAV2YXY1_9STRA</name>
<reference evidence="1" key="1">
    <citation type="submission" date="2022-11" db="EMBL/GenBank/DDBJ databases">
        <authorList>
            <person name="Morgan W.R."/>
            <person name="Tartar A."/>
        </authorList>
    </citation>
    <scope>NUCLEOTIDE SEQUENCE</scope>
    <source>
        <strain evidence="1">ARSEF 373</strain>
    </source>
</reference>